<gene>
    <name evidence="1" type="ORF">E6C48_04425</name>
</gene>
<accession>A0ABY2QAB1</accession>
<name>A0ABY2QAB1_9HYPH</name>
<comment type="caution">
    <text evidence="1">The sequence shown here is derived from an EMBL/GenBank/DDBJ whole genome shotgun (WGS) entry which is preliminary data.</text>
</comment>
<dbReference type="EMBL" id="SSNY01000002">
    <property type="protein sequence ID" value="THF58901.1"/>
    <property type="molecule type" value="Genomic_DNA"/>
</dbReference>
<organism evidence="1 2">
    <name type="scientific">Ollibium composti</name>
    <dbReference type="NCBI Taxonomy" id="2675109"/>
    <lineage>
        <taxon>Bacteria</taxon>
        <taxon>Pseudomonadati</taxon>
        <taxon>Pseudomonadota</taxon>
        <taxon>Alphaproteobacteria</taxon>
        <taxon>Hyphomicrobiales</taxon>
        <taxon>Phyllobacteriaceae</taxon>
        <taxon>Ollibium</taxon>
    </lineage>
</organism>
<evidence type="ECO:0000313" key="2">
    <source>
        <dbReference type="Proteomes" id="UP000306441"/>
    </source>
</evidence>
<reference evidence="1 2" key="1">
    <citation type="submission" date="2019-04" db="EMBL/GenBank/DDBJ databases">
        <title>Mesorhizobium composti sp. nov., isolated from compost.</title>
        <authorList>
            <person name="Lin S.-Y."/>
            <person name="Hameed A."/>
            <person name="Hsieh Y.-T."/>
            <person name="Young C.-C."/>
        </authorList>
    </citation>
    <scope>NUCLEOTIDE SEQUENCE [LARGE SCALE GENOMIC DNA]</scope>
    <source>
        <strain evidence="1 2">CC-YTH430</strain>
    </source>
</reference>
<proteinExistence type="predicted"/>
<dbReference type="RefSeq" id="WP_136354436.1">
    <property type="nucleotide sequence ID" value="NZ_SSNY01000002.1"/>
</dbReference>
<sequence>MVLTAFTALAGPAAAQSLDDTTVKSIVGSGISEEEKTAADEQAKVLAAIDTTAEATSMVRKTSSVDHVDIVFLADTARSEGGPPPEIARKIEQHRDEIALLRQEVEANALLYHAIDSKRVLVADVLAVAFDGPKKVIVYAAAKPAG</sequence>
<dbReference type="Proteomes" id="UP000306441">
    <property type="component" value="Unassembled WGS sequence"/>
</dbReference>
<keyword evidence="2" id="KW-1185">Reference proteome</keyword>
<protein>
    <submittedName>
        <fullName evidence="1">Uncharacterized protein</fullName>
    </submittedName>
</protein>
<evidence type="ECO:0000313" key="1">
    <source>
        <dbReference type="EMBL" id="THF58901.1"/>
    </source>
</evidence>